<keyword evidence="2" id="KW-0175">Coiled coil</keyword>
<feature type="domain" description="LOB" evidence="3">
    <location>
        <begin position="9"/>
        <end position="110"/>
    </location>
</feature>
<evidence type="ECO:0000256" key="2">
    <source>
        <dbReference type="SAM" id="Coils"/>
    </source>
</evidence>
<evidence type="ECO:0000256" key="1">
    <source>
        <dbReference type="ARBA" id="ARBA00005474"/>
    </source>
</evidence>
<evidence type="ECO:0000259" key="3">
    <source>
        <dbReference type="PROSITE" id="PS50891"/>
    </source>
</evidence>
<dbReference type="Pfam" id="PF03195">
    <property type="entry name" value="LOB"/>
    <property type="match status" value="1"/>
</dbReference>
<dbReference type="Proteomes" id="UP000231279">
    <property type="component" value="Unassembled WGS sequence"/>
</dbReference>
<dbReference type="PANTHER" id="PTHR31301:SF132">
    <property type="entry name" value="LOB DOMAIN-CONTAINING PROTEIN 27-LIKE"/>
    <property type="match status" value="1"/>
</dbReference>
<dbReference type="STRING" id="429701.A0A2G9FXT8"/>
<evidence type="ECO:0000313" key="4">
    <source>
        <dbReference type="EMBL" id="PIM97880.1"/>
    </source>
</evidence>
<comment type="similarity">
    <text evidence="1">Belongs to the LOB domain-containing protein family.</text>
</comment>
<evidence type="ECO:0000313" key="5">
    <source>
        <dbReference type="Proteomes" id="UP000231279"/>
    </source>
</evidence>
<name>A0A2G9FXT8_9LAMI</name>
<accession>A0A2G9FXT8</accession>
<sequence length="285" mass="32468">MTLKNGTGQACAACKYQRRRCTPECLLAPFFPADDPRTFRSVHKLFGVKNIQNLLKDLDPTRKAIAVKSIKYHADMRDKYPVYGCLVDIQHLNYQIQMAEEELQAVLQQLVYYQQQYQREVSPTDDYVSQLQLGMAPPGNTSMQVVPQDNPTQYNAMTAVPFSNNSNVDYNTNMDDKEKNNVDSMWIQQIQQTYSSNNNDSNSIIIQPPVSTSQPLPMPQETTQDYNEMHPFFDNVDDRQSYVASKEAFESSFDSSIKDSRQPLEQIAENELKNAAACFSLTSVN</sequence>
<dbReference type="PROSITE" id="PS50891">
    <property type="entry name" value="LOB"/>
    <property type="match status" value="1"/>
</dbReference>
<proteinExistence type="inferred from homology"/>
<organism evidence="4 5">
    <name type="scientific">Handroanthus impetiginosus</name>
    <dbReference type="NCBI Taxonomy" id="429701"/>
    <lineage>
        <taxon>Eukaryota</taxon>
        <taxon>Viridiplantae</taxon>
        <taxon>Streptophyta</taxon>
        <taxon>Embryophyta</taxon>
        <taxon>Tracheophyta</taxon>
        <taxon>Spermatophyta</taxon>
        <taxon>Magnoliopsida</taxon>
        <taxon>eudicotyledons</taxon>
        <taxon>Gunneridae</taxon>
        <taxon>Pentapetalae</taxon>
        <taxon>asterids</taxon>
        <taxon>lamiids</taxon>
        <taxon>Lamiales</taxon>
        <taxon>Bignoniaceae</taxon>
        <taxon>Crescentiina</taxon>
        <taxon>Tabebuia alliance</taxon>
        <taxon>Handroanthus</taxon>
    </lineage>
</organism>
<dbReference type="OrthoDB" id="1893065at2759"/>
<comment type="caution">
    <text evidence="4">The sequence shown here is derived from an EMBL/GenBank/DDBJ whole genome shotgun (WGS) entry which is preliminary data.</text>
</comment>
<dbReference type="EMBL" id="NKXS01009013">
    <property type="protein sequence ID" value="PIM97880.1"/>
    <property type="molecule type" value="Genomic_DNA"/>
</dbReference>
<protein>
    <recommendedName>
        <fullName evidence="3">LOB domain-containing protein</fullName>
    </recommendedName>
</protein>
<dbReference type="PANTHER" id="PTHR31301">
    <property type="entry name" value="LOB DOMAIN-CONTAINING PROTEIN 4-RELATED"/>
    <property type="match status" value="1"/>
</dbReference>
<dbReference type="AlphaFoldDB" id="A0A2G9FXT8"/>
<keyword evidence="5" id="KW-1185">Reference proteome</keyword>
<dbReference type="InterPro" id="IPR004883">
    <property type="entry name" value="LOB"/>
</dbReference>
<gene>
    <name evidence="4" type="ORF">CDL12_29645</name>
</gene>
<reference evidence="5" key="1">
    <citation type="journal article" date="2018" name="Gigascience">
        <title>Genome assembly of the Pink Ipe (Handroanthus impetiginosus, Bignoniaceae), a highly valued, ecologically keystone Neotropical timber forest tree.</title>
        <authorList>
            <person name="Silva-Junior O.B."/>
            <person name="Grattapaglia D."/>
            <person name="Novaes E."/>
            <person name="Collevatti R.G."/>
        </authorList>
    </citation>
    <scope>NUCLEOTIDE SEQUENCE [LARGE SCALE GENOMIC DNA]</scope>
    <source>
        <strain evidence="5">cv. UFG-1</strain>
    </source>
</reference>
<feature type="coiled-coil region" evidence="2">
    <location>
        <begin position="89"/>
        <end position="116"/>
    </location>
</feature>